<dbReference type="InterPro" id="IPR036465">
    <property type="entry name" value="vWFA_dom_sf"/>
</dbReference>
<dbReference type="InterPro" id="IPR037214">
    <property type="entry name" value="TROVE_dom_sf"/>
</dbReference>
<dbReference type="InterPro" id="IPR040322">
    <property type="entry name" value="TROVE2"/>
</dbReference>
<dbReference type="Pfam" id="PF05731">
    <property type="entry name" value="TROVE"/>
    <property type="match status" value="1"/>
</dbReference>
<keyword evidence="9" id="KW-1185">Reference proteome</keyword>
<evidence type="ECO:0000256" key="1">
    <source>
        <dbReference type="ARBA" id="ARBA00004496"/>
    </source>
</evidence>
<dbReference type="InterPro" id="IPR056800">
    <property type="entry name" value="vWA_Ro60"/>
</dbReference>
<dbReference type="PANTHER" id="PTHR14202">
    <property type="entry name" value="60 KDA RIBONUCLEOPROTEIN SSA/RO"/>
    <property type="match status" value="1"/>
</dbReference>
<name>A0ABS1KQE9_9BACT</name>
<dbReference type="PROSITE" id="PS50988">
    <property type="entry name" value="TROVE"/>
    <property type="match status" value="1"/>
</dbReference>
<evidence type="ECO:0000313" key="9">
    <source>
        <dbReference type="Proteomes" id="UP000613030"/>
    </source>
</evidence>
<evidence type="ECO:0000256" key="2">
    <source>
        <dbReference type="ARBA" id="ARBA00007814"/>
    </source>
</evidence>
<gene>
    <name evidence="8" type="ORF">JI741_09565</name>
</gene>
<feature type="domain" description="TROVE" evidence="7">
    <location>
        <begin position="12"/>
        <end position="318"/>
    </location>
</feature>
<dbReference type="SUPFAM" id="SSF53300">
    <property type="entry name" value="vWA-like"/>
    <property type="match status" value="1"/>
</dbReference>
<evidence type="ECO:0000256" key="5">
    <source>
        <dbReference type="ARBA" id="ARBA00022884"/>
    </source>
</evidence>
<dbReference type="SUPFAM" id="SSF140864">
    <property type="entry name" value="TROVE domain-like"/>
    <property type="match status" value="1"/>
</dbReference>
<proteinExistence type="inferred from homology"/>
<organism evidence="8 9">
    <name type="scientific">Chryseolinea lacunae</name>
    <dbReference type="NCBI Taxonomy" id="2801331"/>
    <lineage>
        <taxon>Bacteria</taxon>
        <taxon>Pseudomonadati</taxon>
        <taxon>Bacteroidota</taxon>
        <taxon>Cytophagia</taxon>
        <taxon>Cytophagales</taxon>
        <taxon>Fulvivirgaceae</taxon>
        <taxon>Chryseolinea</taxon>
    </lineage>
</organism>
<dbReference type="Gene3D" id="3.40.50.410">
    <property type="entry name" value="von Willebrand factor, type A domain"/>
    <property type="match status" value="1"/>
</dbReference>
<dbReference type="EMBL" id="JAERRB010000003">
    <property type="protein sequence ID" value="MBL0741467.1"/>
    <property type="molecule type" value="Genomic_DNA"/>
</dbReference>
<dbReference type="InterPro" id="IPR008858">
    <property type="entry name" value="TROVE_dom"/>
</dbReference>
<dbReference type="PANTHER" id="PTHR14202:SF0">
    <property type="entry name" value="RNA-BINDING PROTEIN RO60"/>
    <property type="match status" value="1"/>
</dbReference>
<evidence type="ECO:0000259" key="7">
    <source>
        <dbReference type="PROSITE" id="PS50988"/>
    </source>
</evidence>
<keyword evidence="5" id="KW-0694">RNA-binding</keyword>
<evidence type="ECO:0000256" key="3">
    <source>
        <dbReference type="ARBA" id="ARBA00022490"/>
    </source>
</evidence>
<keyword evidence="6" id="KW-0687">Ribonucleoprotein</keyword>
<evidence type="ECO:0000256" key="4">
    <source>
        <dbReference type="ARBA" id="ARBA00022723"/>
    </source>
</evidence>
<protein>
    <submittedName>
        <fullName evidence="8">TROVE domain-containing protein</fullName>
    </submittedName>
</protein>
<keyword evidence="4" id="KW-0479">Metal-binding</keyword>
<keyword evidence="3" id="KW-0963">Cytoplasm</keyword>
<accession>A0ABS1KQE9</accession>
<dbReference type="Proteomes" id="UP000613030">
    <property type="component" value="Unassembled WGS sequence"/>
</dbReference>
<sequence length="507" mass="56764">MRFNVFTKQAGVKNHEDAQAFAMDARMELYSTLVTTALSNRFYESADERIDRIRTLIAKNDPVFVARLAIYARTKMNLRSVPLVLAVELAKIHSGNAAVRKTVSGVVKRADEITELLAYYQVANKRKGTKKLNKLSKQIQHGLAVAFNSFDEYQFAKYDRAADITLRDALFLVHPKAVSDQQQLVFNKIAKQTLQVPYTWETELSALGQQKFASTFAKAAAFRAKWEELIASNKLGYMALLRNLRNMLEAEISTDAVAHVCAQLADPVAVAKSKQLPFRFLAAWREVKVLEFGAVPLVLDALEKAVTHSAQNIRGFDAHTSVMIACDVSGSMQKSVSDKSKVMNYDIGLMLAMLLQSRCQHVQTGMFGDTWKIINVSRSNILANVQEFYSREGEVGYATNGYLVLKDLLERKQVVDKVMMFTDCQLWNSDVGDGAQISMTALWKQYKAMVPQARLYLFDLAGYGKTPISIRENGVYLIAGWSDKIFDVLAAVEDGKNALSEIENVVF</sequence>
<comment type="similarity">
    <text evidence="2">Belongs to the Ro 60 kDa family.</text>
</comment>
<dbReference type="Pfam" id="PF25045">
    <property type="entry name" value="vWA_Ro60"/>
    <property type="match status" value="1"/>
</dbReference>
<reference evidence="8 9" key="1">
    <citation type="submission" date="2021-01" db="EMBL/GenBank/DDBJ databases">
        <title>Chryseolinea sp. Jin1 Genome sequencing and assembly.</title>
        <authorList>
            <person name="Kim I."/>
        </authorList>
    </citation>
    <scope>NUCLEOTIDE SEQUENCE [LARGE SCALE GENOMIC DNA]</scope>
    <source>
        <strain evidence="8 9">Jin1</strain>
    </source>
</reference>
<evidence type="ECO:0000256" key="6">
    <source>
        <dbReference type="ARBA" id="ARBA00023274"/>
    </source>
</evidence>
<evidence type="ECO:0000313" key="8">
    <source>
        <dbReference type="EMBL" id="MBL0741467.1"/>
    </source>
</evidence>
<dbReference type="RefSeq" id="WP_202008847.1">
    <property type="nucleotide sequence ID" value="NZ_JAERRB010000003.1"/>
</dbReference>
<comment type="caution">
    <text evidence="8">The sequence shown here is derived from an EMBL/GenBank/DDBJ whole genome shotgun (WGS) entry which is preliminary data.</text>
</comment>
<comment type="subcellular location">
    <subcellularLocation>
        <location evidence="1">Cytoplasm</location>
    </subcellularLocation>
</comment>